<dbReference type="GO" id="GO:0005743">
    <property type="term" value="C:mitochondrial inner membrane"/>
    <property type="evidence" value="ECO:0007669"/>
    <property type="project" value="UniProtKB-SubCell"/>
</dbReference>
<dbReference type="PANTHER" id="PTHR24221">
    <property type="entry name" value="ATP-BINDING CASSETTE SUB-FAMILY B"/>
    <property type="match status" value="1"/>
</dbReference>
<dbReference type="AlphaFoldDB" id="A0A2Z6QHC2"/>
<dbReference type="FunFam" id="1.20.1560.10:FF:000004">
    <property type="entry name" value="ATP-binding cassette sub-family B member 7"/>
    <property type="match status" value="1"/>
</dbReference>
<keyword evidence="8" id="KW-1133">Transmembrane helix</keyword>
<evidence type="ECO:0000256" key="2">
    <source>
        <dbReference type="ARBA" id="ARBA00011738"/>
    </source>
</evidence>
<keyword evidence="5" id="KW-0547">Nucleotide-binding</keyword>
<evidence type="ECO:0000259" key="13">
    <source>
        <dbReference type="PROSITE" id="PS50893"/>
    </source>
</evidence>
<feature type="domain" description="ABC transmembrane type-1" evidence="14">
    <location>
        <begin position="145"/>
        <end position="433"/>
    </location>
</feature>
<comment type="subcellular location">
    <subcellularLocation>
        <location evidence="1">Mitochondrion inner membrane</location>
        <topology evidence="1">Multi-pass membrane protein</topology>
    </subcellularLocation>
</comment>
<comment type="caution">
    <text evidence="15">The sequence shown here is derived from an EMBL/GenBank/DDBJ whole genome shotgun (WGS) entry which is preliminary data.</text>
</comment>
<dbReference type="EMBL" id="BEXD01000701">
    <property type="protein sequence ID" value="GBB89557.1"/>
    <property type="molecule type" value="Genomic_DNA"/>
</dbReference>
<keyword evidence="3" id="KW-0813">Transport</keyword>
<dbReference type="InterPro" id="IPR011527">
    <property type="entry name" value="ABC1_TM_dom"/>
</dbReference>
<dbReference type="SUPFAM" id="SSF90123">
    <property type="entry name" value="ABC transporter transmembrane region"/>
    <property type="match status" value="1"/>
</dbReference>
<dbReference type="InterPro" id="IPR027417">
    <property type="entry name" value="P-loop_NTPase"/>
</dbReference>
<proteinExistence type="inferred from homology"/>
<keyword evidence="16" id="KW-1185">Reference proteome</keyword>
<evidence type="ECO:0000256" key="4">
    <source>
        <dbReference type="ARBA" id="ARBA00022692"/>
    </source>
</evidence>
<dbReference type="InterPro" id="IPR017871">
    <property type="entry name" value="ABC_transporter-like_CS"/>
</dbReference>
<evidence type="ECO:0000256" key="7">
    <source>
        <dbReference type="ARBA" id="ARBA00022967"/>
    </source>
</evidence>
<sequence length="725" mass="81330">MLFGGFTTALHQKLSARVTVYLTVSTSVPLQFKVYNSFLQKRTYYIVNRKANIISSTVFLKHCWKRGQNQNIISNPIWNIRYFATNTKAKSRTVLKDPTPPTSRPPAAIDKTIETTQTSTDWKIIKNLVRYIWPRDDPAVKIRVVTALSLLVAGKLLNVQVPFFFKHVIDSLNVDISQFGTVWTIAGAMIIGYGAARIGSTVFQELRNAIFANVAQKAIRKVARNVFYHLHQLDLNFHLSRQTGGLSRAIDRGTKGISFLLSSLVFHVIPTALEISIVCSILVYNYGTHFATVTALTMLTYTVFTVKTTSWRTKFRKKANQADNEAATVAVDSLINYEAVKYFNNEKFETAQYDKALEKYEKASLKIATSLSFLNSGQNIIFSSALTTMMFLAAQGVVSGNLTVGDLVMVNQLVFQLSLPLNFLGSVYRELRQSLIDMDIMFNLQGVNISIKDSPNAKPLIHKGGEIKFDDVVFGYHPDRLILKGISFTVPRGKKIAVVGPSGCGKSTILRLLFRFYDPQSGNIYIDGQNIKDVKLESLRASIGVVPQDTSLFNNTIYHNIAYGQITADRDKVESAAKRARIHNVIMSLPDKYETLVGERGLMLSGGEKQRIALARTILKDPPIIFFDEATSALDAHTEQSLLSNIRSVLQESQKTSMFIAHHLSSIADADKIIVLRDGTIVEQGTHDTLMQKEDGIYREMWFTQEMSDPSFEEEEEIPEFHKEN</sequence>
<evidence type="ECO:0000256" key="12">
    <source>
        <dbReference type="ARBA" id="ARBA00040792"/>
    </source>
</evidence>
<dbReference type="GO" id="GO:0140466">
    <property type="term" value="P:iron-sulfur cluster export from the mitochondrion"/>
    <property type="evidence" value="ECO:0007669"/>
    <property type="project" value="UniProtKB-ARBA"/>
</dbReference>
<dbReference type="GO" id="GO:0016887">
    <property type="term" value="F:ATP hydrolysis activity"/>
    <property type="evidence" value="ECO:0007669"/>
    <property type="project" value="InterPro"/>
</dbReference>
<dbReference type="InterPro" id="IPR039421">
    <property type="entry name" value="Type_1_exporter"/>
</dbReference>
<keyword evidence="6" id="KW-0067">ATP-binding</keyword>
<accession>A0A2Z6QHC2</accession>
<dbReference type="GO" id="GO:0140359">
    <property type="term" value="F:ABC-type transporter activity"/>
    <property type="evidence" value="ECO:0007669"/>
    <property type="project" value="InterPro"/>
</dbReference>
<dbReference type="SMART" id="SM00382">
    <property type="entry name" value="AAA"/>
    <property type="match status" value="1"/>
</dbReference>
<dbReference type="Gene3D" id="3.40.50.300">
    <property type="entry name" value="P-loop containing nucleotide triphosphate hydrolases"/>
    <property type="match status" value="1"/>
</dbReference>
<dbReference type="STRING" id="94130.A0A2Z6QHC2"/>
<keyword evidence="7" id="KW-1278">Translocase</keyword>
<evidence type="ECO:0000256" key="6">
    <source>
        <dbReference type="ARBA" id="ARBA00022840"/>
    </source>
</evidence>
<dbReference type="PROSITE" id="PS50893">
    <property type="entry name" value="ABC_TRANSPORTER_2"/>
    <property type="match status" value="1"/>
</dbReference>
<dbReference type="Pfam" id="PF00664">
    <property type="entry name" value="ABC_membrane"/>
    <property type="match status" value="1"/>
</dbReference>
<comment type="similarity">
    <text evidence="10">Belongs to the ABC transporter superfamily. ABCB family. Heavy Metal importer (TC 3.A.1.210) subfamily.</text>
</comment>
<dbReference type="PROSITE" id="PS50929">
    <property type="entry name" value="ABC_TM1F"/>
    <property type="match status" value="1"/>
</dbReference>
<dbReference type="CDD" id="cd18582">
    <property type="entry name" value="ABC_6TM_ATM1_ABCB7"/>
    <property type="match status" value="1"/>
</dbReference>
<evidence type="ECO:0000256" key="3">
    <source>
        <dbReference type="ARBA" id="ARBA00022448"/>
    </source>
</evidence>
<dbReference type="Gene3D" id="1.20.1560.10">
    <property type="entry name" value="ABC transporter type 1, transmembrane domain"/>
    <property type="match status" value="1"/>
</dbReference>
<dbReference type="InterPro" id="IPR036640">
    <property type="entry name" value="ABC1_TM_sf"/>
</dbReference>
<dbReference type="Pfam" id="PF00005">
    <property type="entry name" value="ABC_tran"/>
    <property type="match status" value="1"/>
</dbReference>
<dbReference type="FunFam" id="3.40.50.300:FF:000186">
    <property type="entry name" value="ATP-binding cassette sub-family B member 7, mitochondrial"/>
    <property type="match status" value="1"/>
</dbReference>
<dbReference type="InterPro" id="IPR003593">
    <property type="entry name" value="AAA+_ATPase"/>
</dbReference>
<dbReference type="InterPro" id="IPR003439">
    <property type="entry name" value="ABC_transporter-like_ATP-bd"/>
</dbReference>
<organism evidence="15 16">
    <name type="scientific">Rhizophagus clarus</name>
    <dbReference type="NCBI Taxonomy" id="94130"/>
    <lineage>
        <taxon>Eukaryota</taxon>
        <taxon>Fungi</taxon>
        <taxon>Fungi incertae sedis</taxon>
        <taxon>Mucoromycota</taxon>
        <taxon>Glomeromycotina</taxon>
        <taxon>Glomeromycetes</taxon>
        <taxon>Glomerales</taxon>
        <taxon>Glomeraceae</taxon>
        <taxon>Rhizophagus</taxon>
    </lineage>
</organism>
<keyword evidence="9" id="KW-0472">Membrane</keyword>
<dbReference type="GO" id="GO:0005524">
    <property type="term" value="F:ATP binding"/>
    <property type="evidence" value="ECO:0007669"/>
    <property type="project" value="UniProtKB-KW"/>
</dbReference>
<gene>
    <name evidence="15" type="ORF">RclHR1_16290003</name>
</gene>
<evidence type="ECO:0000313" key="15">
    <source>
        <dbReference type="EMBL" id="GBB89557.1"/>
    </source>
</evidence>
<evidence type="ECO:0000256" key="9">
    <source>
        <dbReference type="ARBA" id="ARBA00023136"/>
    </source>
</evidence>
<protein>
    <recommendedName>
        <fullName evidence="11">Iron-sulfur clusters transporter ATM1, mitochondrial</fullName>
    </recommendedName>
    <alternativeName>
        <fullName evidence="12">Iron-sulfur clusters transporter atm1, mitochondrial</fullName>
    </alternativeName>
</protein>
<evidence type="ECO:0000313" key="16">
    <source>
        <dbReference type="Proteomes" id="UP000247702"/>
    </source>
</evidence>
<evidence type="ECO:0000256" key="5">
    <source>
        <dbReference type="ARBA" id="ARBA00022741"/>
    </source>
</evidence>
<evidence type="ECO:0000256" key="1">
    <source>
        <dbReference type="ARBA" id="ARBA00004448"/>
    </source>
</evidence>
<reference evidence="15 16" key="1">
    <citation type="submission" date="2017-11" db="EMBL/GenBank/DDBJ databases">
        <title>The genome of Rhizophagus clarus HR1 reveals common genetic basis of auxotrophy among arbuscular mycorrhizal fungi.</title>
        <authorList>
            <person name="Kobayashi Y."/>
        </authorList>
    </citation>
    <scope>NUCLEOTIDE SEQUENCE [LARGE SCALE GENOMIC DNA]</scope>
    <source>
        <strain evidence="15 16">HR1</strain>
    </source>
</reference>
<dbReference type="PANTHER" id="PTHR24221:SF402">
    <property type="entry name" value="IRON-SULFUR CLUSTERS TRANSPORTER ABCB7, MITOCHONDRIAL"/>
    <property type="match status" value="1"/>
</dbReference>
<dbReference type="PROSITE" id="PS00211">
    <property type="entry name" value="ABC_TRANSPORTER_1"/>
    <property type="match status" value="1"/>
</dbReference>
<dbReference type="GO" id="GO:0006879">
    <property type="term" value="P:intracellular iron ion homeostasis"/>
    <property type="evidence" value="ECO:0007669"/>
    <property type="project" value="TreeGrafter"/>
</dbReference>
<dbReference type="Proteomes" id="UP000247702">
    <property type="component" value="Unassembled WGS sequence"/>
</dbReference>
<feature type="domain" description="ABC transporter" evidence="13">
    <location>
        <begin position="467"/>
        <end position="703"/>
    </location>
</feature>
<evidence type="ECO:0000256" key="8">
    <source>
        <dbReference type="ARBA" id="ARBA00022989"/>
    </source>
</evidence>
<evidence type="ECO:0000259" key="14">
    <source>
        <dbReference type="PROSITE" id="PS50929"/>
    </source>
</evidence>
<keyword evidence="4" id="KW-0812">Transmembrane</keyword>
<evidence type="ECO:0000256" key="10">
    <source>
        <dbReference type="ARBA" id="ARBA00024363"/>
    </source>
</evidence>
<comment type="subunit">
    <text evidence="2">Homodimer.</text>
</comment>
<dbReference type="SUPFAM" id="SSF52540">
    <property type="entry name" value="P-loop containing nucleoside triphosphate hydrolases"/>
    <property type="match status" value="1"/>
</dbReference>
<name>A0A2Z6QHC2_9GLOM</name>
<evidence type="ECO:0000256" key="11">
    <source>
        <dbReference type="ARBA" id="ARBA00039906"/>
    </source>
</evidence>